<dbReference type="EMBL" id="AACS02000001">
    <property type="protein sequence ID" value="EAU92385.1"/>
    <property type="molecule type" value="Genomic_DNA"/>
</dbReference>
<dbReference type="AlphaFoldDB" id="A8N3T3"/>
<name>A8N3T3_COPC7</name>
<organism evidence="1 2">
    <name type="scientific">Coprinopsis cinerea (strain Okayama-7 / 130 / ATCC MYA-4618 / FGSC 9003)</name>
    <name type="common">Inky cap fungus</name>
    <name type="synonym">Hormographiella aspergillata</name>
    <dbReference type="NCBI Taxonomy" id="240176"/>
    <lineage>
        <taxon>Eukaryota</taxon>
        <taxon>Fungi</taxon>
        <taxon>Dikarya</taxon>
        <taxon>Basidiomycota</taxon>
        <taxon>Agaricomycotina</taxon>
        <taxon>Agaricomycetes</taxon>
        <taxon>Agaricomycetidae</taxon>
        <taxon>Agaricales</taxon>
        <taxon>Agaricineae</taxon>
        <taxon>Psathyrellaceae</taxon>
        <taxon>Coprinopsis</taxon>
    </lineage>
</organism>
<reference evidence="1 2" key="1">
    <citation type="journal article" date="2010" name="Proc. Natl. Acad. Sci. U.S.A.">
        <title>Insights into evolution of multicellular fungi from the assembled chromosomes of the mushroom Coprinopsis cinerea (Coprinus cinereus).</title>
        <authorList>
            <person name="Stajich J.E."/>
            <person name="Wilke S.K."/>
            <person name="Ahren D."/>
            <person name="Au C.H."/>
            <person name="Birren B.W."/>
            <person name="Borodovsky M."/>
            <person name="Burns C."/>
            <person name="Canback B."/>
            <person name="Casselton L.A."/>
            <person name="Cheng C.K."/>
            <person name="Deng J."/>
            <person name="Dietrich F.S."/>
            <person name="Fargo D.C."/>
            <person name="Farman M.L."/>
            <person name="Gathman A.C."/>
            <person name="Goldberg J."/>
            <person name="Guigo R."/>
            <person name="Hoegger P.J."/>
            <person name="Hooker J.B."/>
            <person name="Huggins A."/>
            <person name="James T.Y."/>
            <person name="Kamada T."/>
            <person name="Kilaru S."/>
            <person name="Kodira C."/>
            <person name="Kues U."/>
            <person name="Kupfer D."/>
            <person name="Kwan H.S."/>
            <person name="Lomsadze A."/>
            <person name="Li W."/>
            <person name="Lilly W.W."/>
            <person name="Ma L.J."/>
            <person name="Mackey A.J."/>
            <person name="Manning G."/>
            <person name="Martin F."/>
            <person name="Muraguchi H."/>
            <person name="Natvig D.O."/>
            <person name="Palmerini H."/>
            <person name="Ramesh M.A."/>
            <person name="Rehmeyer C.J."/>
            <person name="Roe B.A."/>
            <person name="Shenoy N."/>
            <person name="Stanke M."/>
            <person name="Ter-Hovhannisyan V."/>
            <person name="Tunlid A."/>
            <person name="Velagapudi R."/>
            <person name="Vision T.J."/>
            <person name="Zeng Q."/>
            <person name="Zolan M.E."/>
            <person name="Pukkila P.J."/>
        </authorList>
    </citation>
    <scope>NUCLEOTIDE SEQUENCE [LARGE SCALE GENOMIC DNA]</scope>
    <source>
        <strain evidence="2">Okayama-7 / 130 / ATCC MYA-4618 / FGSC 9003</strain>
    </source>
</reference>
<evidence type="ECO:0000313" key="2">
    <source>
        <dbReference type="Proteomes" id="UP000001861"/>
    </source>
</evidence>
<dbReference type="InParanoid" id="A8N3T3"/>
<keyword evidence="2" id="KW-1185">Reference proteome</keyword>
<dbReference type="RefSeq" id="XP_001829425.1">
    <property type="nucleotide sequence ID" value="XM_001829373.1"/>
</dbReference>
<accession>A8N3T3</accession>
<dbReference type="VEuPathDB" id="FungiDB:CC1G_00604"/>
<comment type="caution">
    <text evidence="1">The sequence shown here is derived from an EMBL/GenBank/DDBJ whole genome shotgun (WGS) entry which is preliminary data.</text>
</comment>
<evidence type="ECO:0000313" key="1">
    <source>
        <dbReference type="EMBL" id="EAU92385.1"/>
    </source>
</evidence>
<proteinExistence type="predicted"/>
<sequence length="180" mass="20815">MPPGLIQLSIETPTLPIPANAVIAQEEALRNELRRNLPQMELNQWCLHLLYRSWFMDDSGVYRINKANGKPDKRVKYTPEDLWKEWVRLTGIVHASSQVFTAKILPKIDCILASRHTFEDQFSEAFNLRLEHNLSTRMPVGFDRAWKITNFAHPFELEETGDSDVRIALWVADRIKAVMG</sequence>
<dbReference type="KEGG" id="cci:CC1G_00604"/>
<protein>
    <submittedName>
        <fullName evidence="1">Uncharacterized protein</fullName>
    </submittedName>
</protein>
<dbReference type="Proteomes" id="UP000001861">
    <property type="component" value="Unassembled WGS sequence"/>
</dbReference>
<dbReference type="GeneID" id="6005854"/>
<gene>
    <name evidence="1" type="ORF">CC1G_00604</name>
</gene>